<evidence type="ECO:0000313" key="6">
    <source>
        <dbReference type="Proteomes" id="UP000032633"/>
    </source>
</evidence>
<dbReference type="RefSeq" id="WP_045670280.1">
    <property type="nucleotide sequence ID" value="NZ_CP011058.1"/>
</dbReference>
<dbReference type="GO" id="GO:0030170">
    <property type="term" value="F:pyridoxal phosphate binding"/>
    <property type="evidence" value="ECO:0007669"/>
    <property type="project" value="TreeGrafter"/>
</dbReference>
<proteinExistence type="predicted"/>
<keyword evidence="3" id="KW-0413">Isomerase</keyword>
<dbReference type="InterPro" id="IPR001608">
    <property type="entry name" value="Ala_racemase_N"/>
</dbReference>
<gene>
    <name evidence="5" type="ORF">VN24_09910</name>
</gene>
<dbReference type="Proteomes" id="UP000032633">
    <property type="component" value="Chromosome"/>
</dbReference>
<dbReference type="KEGG" id="pbj:VN24_09910"/>
<dbReference type="PANTHER" id="PTHR30511">
    <property type="entry name" value="ALANINE RACEMASE"/>
    <property type="match status" value="1"/>
</dbReference>
<feature type="domain" description="Alanine racemase N-terminal" evidence="4">
    <location>
        <begin position="12"/>
        <end position="230"/>
    </location>
</feature>
<dbReference type="InterPro" id="IPR029066">
    <property type="entry name" value="PLP-binding_barrel"/>
</dbReference>
<protein>
    <recommendedName>
        <fullName evidence="4">Alanine racemase N-terminal domain-containing protein</fullName>
    </recommendedName>
</protein>
<dbReference type="OrthoDB" id="504078at2"/>
<evidence type="ECO:0000313" key="5">
    <source>
        <dbReference type="EMBL" id="AJY74847.1"/>
    </source>
</evidence>
<dbReference type="Gene3D" id="3.20.20.10">
    <property type="entry name" value="Alanine racemase"/>
    <property type="match status" value="1"/>
</dbReference>
<keyword evidence="6" id="KW-1185">Reference proteome</keyword>
<dbReference type="AlphaFoldDB" id="A0A0D5NIN4"/>
<evidence type="ECO:0000256" key="1">
    <source>
        <dbReference type="ARBA" id="ARBA00001933"/>
    </source>
</evidence>
<dbReference type="PATRIC" id="fig|1126833.4.peg.2188"/>
<dbReference type="EMBL" id="CP011058">
    <property type="protein sequence ID" value="AJY74847.1"/>
    <property type="molecule type" value="Genomic_DNA"/>
</dbReference>
<dbReference type="SUPFAM" id="SSF51419">
    <property type="entry name" value="PLP-binding barrel"/>
    <property type="match status" value="1"/>
</dbReference>
<reference evidence="6" key="2">
    <citation type="submission" date="2015-03" db="EMBL/GenBank/DDBJ databases">
        <title>Genome sequence of Paenibacillus beijingensis strain DSM 24997T.</title>
        <authorList>
            <person name="Kwak Y."/>
            <person name="Shin J.-H."/>
        </authorList>
    </citation>
    <scope>NUCLEOTIDE SEQUENCE [LARGE SCALE GENOMIC DNA]</scope>
    <source>
        <strain evidence="6">DSM 24997</strain>
    </source>
</reference>
<organism evidence="5 6">
    <name type="scientific">Paenibacillus beijingensis</name>
    <dbReference type="NCBI Taxonomy" id="1126833"/>
    <lineage>
        <taxon>Bacteria</taxon>
        <taxon>Bacillati</taxon>
        <taxon>Bacillota</taxon>
        <taxon>Bacilli</taxon>
        <taxon>Bacillales</taxon>
        <taxon>Paenibacillaceae</taxon>
        <taxon>Paenibacillus</taxon>
    </lineage>
</organism>
<evidence type="ECO:0000256" key="3">
    <source>
        <dbReference type="ARBA" id="ARBA00023235"/>
    </source>
</evidence>
<evidence type="ECO:0000259" key="4">
    <source>
        <dbReference type="Pfam" id="PF01168"/>
    </source>
</evidence>
<dbReference type="CDD" id="cd06815">
    <property type="entry name" value="PLPDE_III_AR_like_1"/>
    <property type="match status" value="1"/>
</dbReference>
<accession>A0A0D5NIN4</accession>
<dbReference type="HOGENOM" id="CLU_067103_0_0_9"/>
<dbReference type="InterPro" id="IPR000821">
    <property type="entry name" value="Ala_racemase"/>
</dbReference>
<keyword evidence="2" id="KW-0663">Pyridoxal phosphate</keyword>
<dbReference type="GO" id="GO:0005829">
    <property type="term" value="C:cytosol"/>
    <property type="evidence" value="ECO:0007669"/>
    <property type="project" value="TreeGrafter"/>
</dbReference>
<dbReference type="STRING" id="1126833.VN24_09910"/>
<dbReference type="GO" id="GO:0008784">
    <property type="term" value="F:alanine racemase activity"/>
    <property type="evidence" value="ECO:0007669"/>
    <property type="project" value="TreeGrafter"/>
</dbReference>
<reference evidence="5 6" key="1">
    <citation type="journal article" date="2015" name="J. Biotechnol.">
        <title>Complete genome sequence of Paenibacillus beijingensis 7188(T) (=DSM 24997(T)), a novel rhizobacterium from jujube garden soil.</title>
        <authorList>
            <person name="Kwak Y."/>
            <person name="Shin J.H."/>
        </authorList>
    </citation>
    <scope>NUCLEOTIDE SEQUENCE [LARGE SCALE GENOMIC DNA]</scope>
    <source>
        <strain evidence="5 6">DSM 24997</strain>
    </source>
</reference>
<sequence>MTLHCSGLRLVIDLKKIGHNAKTIVELCSRYGINVVGVTKVVCAHPKIVHVLENSGIRKFADSRLKNIIHLRTAGFENEIALLRVPMKSEAVEAVHYADCSYQSELEVMDQFHWAAKKCNKIHNVILMMEAGDLREGILPRELDSFMEQILSYSHIRLQGLAINVGCYGGVRPSYQNTSLLVGWKEYIESKYQLDLPILSGGSSSTLQLLEEGKLPPEINELRIGEAIFLAGVSSGVCLAGGYRDAFELLAEIIEIREKPSVPTGEIDVDSFGRKPHFVNKGIRKRAILAIGRQDVSPYALAPRLQGMEILGASSDHMIVDITDVSIPLHVGDSVSFLPDYGGLLALMTSPYVIKDFLPF</sequence>
<name>A0A0D5NIN4_9BACL</name>
<comment type="cofactor">
    <cofactor evidence="1">
        <name>pyridoxal 5'-phosphate</name>
        <dbReference type="ChEBI" id="CHEBI:597326"/>
    </cofactor>
</comment>
<dbReference type="Pfam" id="PF01168">
    <property type="entry name" value="Ala_racemase_N"/>
    <property type="match status" value="1"/>
</dbReference>
<evidence type="ECO:0000256" key="2">
    <source>
        <dbReference type="ARBA" id="ARBA00022898"/>
    </source>
</evidence>
<dbReference type="PANTHER" id="PTHR30511:SF3">
    <property type="entry name" value="LYSINE RACEMASE"/>
    <property type="match status" value="1"/>
</dbReference>